<dbReference type="EC" id="3.1.4.46" evidence="9"/>
<comment type="similarity">
    <text evidence="2">Belongs to the glycerophosphoryl diester phosphodiesterase family.</text>
</comment>
<dbReference type="GO" id="GO:0034479">
    <property type="term" value="F:phosphatidylglycerol phospholipase C activity"/>
    <property type="evidence" value="ECO:0007669"/>
    <property type="project" value="TreeGrafter"/>
</dbReference>
<name>A3LT88_PICST</name>
<evidence type="ECO:0000256" key="2">
    <source>
        <dbReference type="ARBA" id="ARBA00007277"/>
    </source>
</evidence>
<dbReference type="FunCoup" id="A3LT88">
    <property type="interactions" value="111"/>
</dbReference>
<sequence length="403" mass="47014">MTSDSLDTYTSPVIAGHRGFKGEYPENTLTGFNKCYETGATVIETDLWLTLDEVIVISHDPNTKRVFVDSEGNETDYNIPKTSYEEVLKYLKTKEGGEPLLTFREVLQWFVDYVSESRSNIHKLMLDIKRLNPAKVLKFIIGDLLAVNNDISWWFHRIQLGVWDLNVVKYMNQDEFFQSLVKNSHGKNPLGWVWFDVFHISVSWRDSIHYINYNFYLDTLKDEDSKTGIVRFKVTGISLLYFSTWSTGFLTKFLPLLRIQRLKLYSWTINTAVQYDFLSKVGKVADLPEYGVISDYPDQMVKHKEDEERKEEFEKNSVDELSRLTPSSTDYYDEDGNLSVKLTFRMKFGNYFYESFQALAGSKRITDEEKQFDLEVDENKVAVVKVSQLFIWVFSTCQKLGIF</sequence>
<dbReference type="GO" id="GO:0046475">
    <property type="term" value="P:glycerophospholipid catabolic process"/>
    <property type="evidence" value="ECO:0007669"/>
    <property type="project" value="TreeGrafter"/>
</dbReference>
<proteinExistence type="inferred from homology"/>
<comment type="subcellular location">
    <subcellularLocation>
        <location evidence="1">Membrane</location>
    </subcellularLocation>
</comment>
<dbReference type="GO" id="GO:0005737">
    <property type="term" value="C:cytoplasm"/>
    <property type="evidence" value="ECO:0007669"/>
    <property type="project" value="UniProtKB-ARBA"/>
</dbReference>
<keyword evidence="7" id="KW-0472">Membrane</keyword>
<feature type="domain" description="GP-PDE" evidence="8">
    <location>
        <begin position="12"/>
        <end position="249"/>
    </location>
</feature>
<dbReference type="GO" id="GO:0016020">
    <property type="term" value="C:membrane"/>
    <property type="evidence" value="ECO:0007669"/>
    <property type="project" value="UniProtKB-SubCell"/>
</dbReference>
<dbReference type="OMA" id="RIQFGIW"/>
<dbReference type="InterPro" id="IPR052271">
    <property type="entry name" value="GDPD-Related"/>
</dbReference>
<evidence type="ECO:0000259" key="8">
    <source>
        <dbReference type="PROSITE" id="PS51704"/>
    </source>
</evidence>
<dbReference type="GeneID" id="4838574"/>
<evidence type="ECO:0000256" key="1">
    <source>
        <dbReference type="ARBA" id="ARBA00004370"/>
    </source>
</evidence>
<reference evidence="9 10" key="1">
    <citation type="journal article" date="2007" name="Nat. Biotechnol.">
        <title>Genome sequence of the lignocellulose-bioconverting and xylose-fermenting yeast Pichia stipitis.</title>
        <authorList>
            <person name="Jeffries T.W."/>
            <person name="Grigoriev I.V."/>
            <person name="Grimwood J."/>
            <person name="Laplaza J.M."/>
            <person name="Aerts A."/>
            <person name="Salamov A."/>
            <person name="Schmutz J."/>
            <person name="Lindquist E."/>
            <person name="Dehal P."/>
            <person name="Shapiro H."/>
            <person name="Jin Y.S."/>
            <person name="Passoth V."/>
            <person name="Richardson P.M."/>
        </authorList>
    </citation>
    <scope>NUCLEOTIDE SEQUENCE [LARGE SCALE GENOMIC DNA]</scope>
    <source>
        <strain evidence="10">ATCC 58785 / CBS 6054 / NBRC 10063 / NRRL Y-11545</strain>
    </source>
</reference>
<dbReference type="AlphaFoldDB" id="A3LT88"/>
<dbReference type="InParanoid" id="A3LT88"/>
<keyword evidence="6" id="KW-0443">Lipid metabolism</keyword>
<dbReference type="RefSeq" id="XP_001384392.2">
    <property type="nucleotide sequence ID" value="XM_001384355.1"/>
</dbReference>
<evidence type="ECO:0000256" key="7">
    <source>
        <dbReference type="ARBA" id="ARBA00023136"/>
    </source>
</evidence>
<dbReference type="Pfam" id="PF03009">
    <property type="entry name" value="GDPD"/>
    <property type="match status" value="1"/>
</dbReference>
<dbReference type="Gene3D" id="3.20.20.190">
    <property type="entry name" value="Phosphatidylinositol (PI) phosphodiesterase"/>
    <property type="match status" value="1"/>
</dbReference>
<accession>A3LT88</accession>
<dbReference type="InterPro" id="IPR017946">
    <property type="entry name" value="PLC-like_Pdiesterase_TIM-brl"/>
</dbReference>
<dbReference type="EMBL" id="CP000498">
    <property type="protein sequence ID" value="ABN66363.2"/>
    <property type="molecule type" value="Genomic_DNA"/>
</dbReference>
<dbReference type="OrthoDB" id="1058301at2759"/>
<keyword evidence="4 9" id="KW-0378">Hydrolase</keyword>
<organism evidence="9 10">
    <name type="scientific">Scheffersomyces stipitis (strain ATCC 58785 / CBS 6054 / NBRC 10063 / NRRL Y-11545)</name>
    <name type="common">Yeast</name>
    <name type="synonym">Pichia stipitis</name>
    <dbReference type="NCBI Taxonomy" id="322104"/>
    <lineage>
        <taxon>Eukaryota</taxon>
        <taxon>Fungi</taxon>
        <taxon>Dikarya</taxon>
        <taxon>Ascomycota</taxon>
        <taxon>Saccharomycotina</taxon>
        <taxon>Pichiomycetes</taxon>
        <taxon>Debaryomycetaceae</taxon>
        <taxon>Scheffersomyces</taxon>
    </lineage>
</organism>
<dbReference type="PANTHER" id="PTHR42758:SF2">
    <property type="entry name" value="PHOSPHATIDYLGLYCEROL PHOSPHOLIPASE C"/>
    <property type="match status" value="1"/>
</dbReference>
<dbReference type="SUPFAM" id="SSF51695">
    <property type="entry name" value="PLC-like phosphodiesterases"/>
    <property type="match status" value="1"/>
</dbReference>
<dbReference type="Proteomes" id="UP000002258">
    <property type="component" value="Chromosome 4"/>
</dbReference>
<dbReference type="eggNOG" id="KOG2258">
    <property type="taxonomic scope" value="Eukaryota"/>
</dbReference>
<dbReference type="PROSITE" id="PS51704">
    <property type="entry name" value="GP_PDE"/>
    <property type="match status" value="1"/>
</dbReference>
<dbReference type="InterPro" id="IPR030395">
    <property type="entry name" value="GP_PDE_dom"/>
</dbReference>
<evidence type="ECO:0000313" key="10">
    <source>
        <dbReference type="Proteomes" id="UP000002258"/>
    </source>
</evidence>
<dbReference type="STRING" id="322104.A3LT88"/>
<evidence type="ECO:0000256" key="4">
    <source>
        <dbReference type="ARBA" id="ARBA00022801"/>
    </source>
</evidence>
<keyword evidence="5" id="KW-1133">Transmembrane helix</keyword>
<evidence type="ECO:0000313" key="9">
    <source>
        <dbReference type="EMBL" id="ABN66363.2"/>
    </source>
</evidence>
<dbReference type="CDD" id="cd08570">
    <property type="entry name" value="GDPD_YPL206cp_fungi"/>
    <property type="match status" value="1"/>
</dbReference>
<dbReference type="PANTHER" id="PTHR42758">
    <property type="entry name" value="PHOSPHATIDYLGLYCEROL PHOSPHOLIPASE C"/>
    <property type="match status" value="1"/>
</dbReference>
<evidence type="ECO:0000256" key="6">
    <source>
        <dbReference type="ARBA" id="ARBA00023098"/>
    </source>
</evidence>
<gene>
    <name evidence="9" type="primary">GLP1</name>
    <name evidence="9" type="ORF">PICST_35844</name>
</gene>
<keyword evidence="10" id="KW-1185">Reference proteome</keyword>
<keyword evidence="3" id="KW-0812">Transmembrane</keyword>
<protein>
    <submittedName>
        <fullName evidence="9">Glycerophosphodiester phosphodiesterase</fullName>
        <ecNumber evidence="9">3.1.4.46</ecNumber>
    </submittedName>
</protein>
<dbReference type="GO" id="GO:0008889">
    <property type="term" value="F:glycerophosphodiester phosphodiesterase activity"/>
    <property type="evidence" value="ECO:0007669"/>
    <property type="project" value="UniProtKB-EC"/>
</dbReference>
<evidence type="ECO:0000256" key="3">
    <source>
        <dbReference type="ARBA" id="ARBA00022692"/>
    </source>
</evidence>
<dbReference type="HOGENOM" id="CLU_729591_0_0_1"/>
<dbReference type="KEGG" id="pic:PICST_35844"/>
<evidence type="ECO:0000256" key="5">
    <source>
        <dbReference type="ARBA" id="ARBA00022989"/>
    </source>
</evidence>